<sequence>MNAPQTPPLRAGWYAKKCESLDSMRTENIRFWQNQGGAAIRQAAWELVIESWKQQKRNLDELRFQRSPSPLRSE</sequence>
<evidence type="ECO:0000313" key="2">
    <source>
        <dbReference type="Proteomes" id="UP000534294"/>
    </source>
</evidence>
<proteinExistence type="predicted"/>
<keyword evidence="2" id="KW-1185">Reference proteome</keyword>
<dbReference type="AlphaFoldDB" id="A0A7W7YH85"/>
<accession>A0A7W7YH85</accession>
<gene>
    <name evidence="1" type="ORF">HNQ64_000308</name>
</gene>
<reference evidence="1 2" key="1">
    <citation type="submission" date="2020-08" db="EMBL/GenBank/DDBJ databases">
        <title>Genomic Encyclopedia of Type Strains, Phase IV (KMG-IV): sequencing the most valuable type-strain genomes for metagenomic binning, comparative biology and taxonomic classification.</title>
        <authorList>
            <person name="Goeker M."/>
        </authorList>
    </citation>
    <scope>NUCLEOTIDE SEQUENCE [LARGE SCALE GENOMIC DNA]</scope>
    <source>
        <strain evidence="1 2">DSM 12251</strain>
    </source>
</reference>
<dbReference type="Proteomes" id="UP000534294">
    <property type="component" value="Unassembled WGS sequence"/>
</dbReference>
<comment type="caution">
    <text evidence="1">The sequence shown here is derived from an EMBL/GenBank/DDBJ whole genome shotgun (WGS) entry which is preliminary data.</text>
</comment>
<protein>
    <submittedName>
        <fullName evidence="1">Uncharacterized protein</fullName>
    </submittedName>
</protein>
<name>A0A7W7YH85_9BACT</name>
<dbReference type="EMBL" id="JACHIF010000001">
    <property type="protein sequence ID" value="MBB5036074.1"/>
    <property type="molecule type" value="Genomic_DNA"/>
</dbReference>
<evidence type="ECO:0000313" key="1">
    <source>
        <dbReference type="EMBL" id="MBB5036074.1"/>
    </source>
</evidence>
<organism evidence="1 2">
    <name type="scientific">Prosthecobacter dejongeii</name>
    <dbReference type="NCBI Taxonomy" id="48465"/>
    <lineage>
        <taxon>Bacteria</taxon>
        <taxon>Pseudomonadati</taxon>
        <taxon>Verrucomicrobiota</taxon>
        <taxon>Verrucomicrobiia</taxon>
        <taxon>Verrucomicrobiales</taxon>
        <taxon>Verrucomicrobiaceae</taxon>
        <taxon>Prosthecobacter</taxon>
    </lineage>
</organism>